<dbReference type="GO" id="GO:0016787">
    <property type="term" value="F:hydrolase activity"/>
    <property type="evidence" value="ECO:0007669"/>
    <property type="project" value="UniProtKB-UniRule"/>
</dbReference>
<accession>A0A8T3V9Y6</accession>
<comment type="caution">
    <text evidence="3">The sequence shown here is derived from an EMBL/GenBank/DDBJ whole genome shotgun (WGS) entry which is preliminary data.</text>
</comment>
<dbReference type="PANTHER" id="PTHR11124">
    <property type="entry name" value="VACUOLAR SORTING PROTEIN VPS29"/>
    <property type="match status" value="1"/>
</dbReference>
<evidence type="ECO:0000313" key="4">
    <source>
        <dbReference type="Proteomes" id="UP000762703"/>
    </source>
</evidence>
<dbReference type="RefSeq" id="WP_303736512.1">
    <property type="nucleotide sequence ID" value="NZ_SUTE01000031.1"/>
</dbReference>
<sequence length="151" mass="16885">MLMGLISDTHITPKRGKLPEKIFEIFDGVDLILHAGDITVHEVLDDLNEIAPVIAVLGNNDRLDLEKYELIEAEDKKILLVHGDKKDLYEYGLKYGVDIVVSGHTHCPNYEIVDGMHLINPGSSNRPINSKASVALLKIDDEINVEFRDLT</sequence>
<dbReference type="NCBIfam" id="TIGR00040">
    <property type="entry name" value="yfcE"/>
    <property type="match status" value="1"/>
</dbReference>
<dbReference type="InterPro" id="IPR029052">
    <property type="entry name" value="Metallo-depent_PP-like"/>
</dbReference>
<comment type="cofactor">
    <cofactor evidence="1">
        <name>a divalent metal cation</name>
        <dbReference type="ChEBI" id="CHEBI:60240"/>
    </cofactor>
</comment>
<keyword evidence="1" id="KW-0479">Metal-binding</keyword>
<protein>
    <recommendedName>
        <fullName evidence="1">Phosphoesterase</fullName>
        <ecNumber evidence="1">3.1.4.-</ecNumber>
    </recommendedName>
</protein>
<gene>
    <name evidence="3" type="ORF">E7Z73_03850</name>
</gene>
<dbReference type="CDD" id="cd00841">
    <property type="entry name" value="MPP_YfcE"/>
    <property type="match status" value="1"/>
</dbReference>
<feature type="domain" description="Calcineurin-like phosphoesterase" evidence="2">
    <location>
        <begin position="1"/>
        <end position="141"/>
    </location>
</feature>
<evidence type="ECO:0000256" key="1">
    <source>
        <dbReference type="RuleBase" id="RU362039"/>
    </source>
</evidence>
<dbReference type="EMBL" id="SUTE01000031">
    <property type="protein sequence ID" value="MBE6504868.1"/>
    <property type="molecule type" value="Genomic_DNA"/>
</dbReference>
<dbReference type="InterPro" id="IPR000979">
    <property type="entry name" value="Phosphodiesterase_MJ0936/Vps29"/>
</dbReference>
<evidence type="ECO:0000259" key="2">
    <source>
        <dbReference type="Pfam" id="PF12850"/>
    </source>
</evidence>
<organism evidence="3 4">
    <name type="scientific">Methanobrevibacter millerae</name>
    <dbReference type="NCBI Taxonomy" id="230361"/>
    <lineage>
        <taxon>Archaea</taxon>
        <taxon>Methanobacteriati</taxon>
        <taxon>Methanobacteriota</taxon>
        <taxon>Methanomada group</taxon>
        <taxon>Methanobacteria</taxon>
        <taxon>Methanobacteriales</taxon>
        <taxon>Methanobacteriaceae</taxon>
        <taxon>Methanobrevibacter</taxon>
    </lineage>
</organism>
<dbReference type="InterPro" id="IPR024654">
    <property type="entry name" value="Calcineurin-like_PHP_lpxH"/>
</dbReference>
<dbReference type="InterPro" id="IPR041802">
    <property type="entry name" value="MPP_YfcE"/>
</dbReference>
<dbReference type="Gene3D" id="3.60.21.10">
    <property type="match status" value="1"/>
</dbReference>
<dbReference type="EC" id="3.1.4.-" evidence="1"/>
<dbReference type="Pfam" id="PF12850">
    <property type="entry name" value="Metallophos_2"/>
    <property type="match status" value="1"/>
</dbReference>
<dbReference type="GO" id="GO:0046872">
    <property type="term" value="F:metal ion binding"/>
    <property type="evidence" value="ECO:0007669"/>
    <property type="project" value="UniProtKB-KW"/>
</dbReference>
<name>A0A8T3V9Y6_9EURY</name>
<dbReference type="Proteomes" id="UP000762703">
    <property type="component" value="Unassembled WGS sequence"/>
</dbReference>
<reference evidence="3" key="1">
    <citation type="submission" date="2019-04" db="EMBL/GenBank/DDBJ databases">
        <title>Evolution of Biomass-Degrading Anaerobic Consortia Revealed by Metagenomics.</title>
        <authorList>
            <person name="Peng X."/>
        </authorList>
    </citation>
    <scope>NUCLEOTIDE SEQUENCE</scope>
    <source>
        <strain evidence="3">SIG12</strain>
    </source>
</reference>
<dbReference type="SUPFAM" id="SSF56300">
    <property type="entry name" value="Metallo-dependent phosphatases"/>
    <property type="match status" value="1"/>
</dbReference>
<dbReference type="AlphaFoldDB" id="A0A8T3V9Y6"/>
<comment type="similarity">
    <text evidence="1">Belongs to the metallophosphoesterase superfamily. YfcE family.</text>
</comment>
<proteinExistence type="inferred from homology"/>
<evidence type="ECO:0000313" key="3">
    <source>
        <dbReference type="EMBL" id="MBE6504868.1"/>
    </source>
</evidence>